<name>V6LKA1_9EUKA</name>
<keyword evidence="3" id="KW-1185">Reference proteome</keyword>
<reference evidence="2" key="2">
    <citation type="submission" date="2020-12" db="EMBL/GenBank/DDBJ databases">
        <title>New Spironucleus salmonicida genome in near-complete chromosomes.</title>
        <authorList>
            <person name="Xu F."/>
            <person name="Kurt Z."/>
            <person name="Jimenez-Gonzalez A."/>
            <person name="Astvaldsson A."/>
            <person name="Andersson J.O."/>
            <person name="Svard S.G."/>
        </authorList>
    </citation>
    <scope>NUCLEOTIDE SEQUENCE</scope>
    <source>
        <strain evidence="2">ATCC 50377</strain>
    </source>
</reference>
<dbReference type="EMBL" id="AUWU02000005">
    <property type="protein sequence ID" value="KAH0573388.1"/>
    <property type="molecule type" value="Genomic_DNA"/>
</dbReference>
<dbReference type="EMBL" id="KI546101">
    <property type="protein sequence ID" value="EST45055.1"/>
    <property type="molecule type" value="Genomic_DNA"/>
</dbReference>
<dbReference type="VEuPathDB" id="GiardiaDB:SS50377_25508"/>
<gene>
    <name evidence="1" type="ORF">SS50377_15075</name>
    <name evidence="2" type="ORF">SS50377_25508</name>
</gene>
<protein>
    <submittedName>
        <fullName evidence="1">Uncharacterized protein</fullName>
    </submittedName>
</protein>
<evidence type="ECO:0000313" key="1">
    <source>
        <dbReference type="EMBL" id="EST45055.1"/>
    </source>
</evidence>
<dbReference type="AlphaFoldDB" id="V6LKA1"/>
<dbReference type="Proteomes" id="UP000018208">
    <property type="component" value="Unassembled WGS sequence"/>
</dbReference>
<evidence type="ECO:0000313" key="2">
    <source>
        <dbReference type="EMBL" id="KAH0573388.1"/>
    </source>
</evidence>
<accession>V6LKA1</accession>
<sequence>MSAGDVAMQYFHIAPMNLPCSSAIMATYKGARDAQVQGTMHLRGGNAPNNECGAISAAKLVRPDLEDNLLNKFQEVAGSWKCADLRGDGKFGCANCLKLASQVLEDHGEVPIPAQNE</sequence>
<evidence type="ECO:0000313" key="3">
    <source>
        <dbReference type="Proteomes" id="UP000018208"/>
    </source>
</evidence>
<proteinExistence type="predicted"/>
<reference evidence="1 2" key="1">
    <citation type="journal article" date="2014" name="PLoS Genet.">
        <title>The Genome of Spironucleus salmonicida Highlights a Fish Pathogen Adapted to Fluctuating Environments.</title>
        <authorList>
            <person name="Xu F."/>
            <person name="Jerlstrom-Hultqvist J."/>
            <person name="Einarsson E."/>
            <person name="Astvaldsson A."/>
            <person name="Svard S.G."/>
            <person name="Andersson J.O."/>
        </authorList>
    </citation>
    <scope>NUCLEOTIDE SEQUENCE</scope>
    <source>
        <strain evidence="2">ATCC 50377</strain>
    </source>
</reference>
<organism evidence="1">
    <name type="scientific">Spironucleus salmonicida</name>
    <dbReference type="NCBI Taxonomy" id="348837"/>
    <lineage>
        <taxon>Eukaryota</taxon>
        <taxon>Metamonada</taxon>
        <taxon>Diplomonadida</taxon>
        <taxon>Hexamitidae</taxon>
        <taxon>Hexamitinae</taxon>
        <taxon>Spironucleus</taxon>
    </lineage>
</organism>